<dbReference type="RefSeq" id="WP_172693752.1">
    <property type="nucleotide sequence ID" value="NZ_MH909329.1"/>
</dbReference>
<evidence type="ECO:0000259" key="2">
    <source>
        <dbReference type="Pfam" id="PF01051"/>
    </source>
</evidence>
<name>A0A482M0G5_9ENTR</name>
<keyword evidence="3" id="KW-0614">Plasmid</keyword>
<accession>A0A482M0G5</accession>
<organism evidence="3">
    <name type="scientific">Leclercia adecarboxylata</name>
    <dbReference type="NCBI Taxonomy" id="83655"/>
    <lineage>
        <taxon>Bacteria</taxon>
        <taxon>Pseudomonadati</taxon>
        <taxon>Pseudomonadota</taxon>
        <taxon>Gammaproteobacteria</taxon>
        <taxon>Enterobacterales</taxon>
        <taxon>Enterobacteriaceae</taxon>
        <taxon>Leclercia</taxon>
    </lineage>
</organism>
<geneLocation type="plasmid" evidence="3">
    <name>p707804-3FII</name>
</geneLocation>
<feature type="domain" description="Initiator Rep protein WH1" evidence="2">
    <location>
        <begin position="103"/>
        <end position="183"/>
    </location>
</feature>
<protein>
    <recommendedName>
        <fullName evidence="2">Initiator Rep protein WH1 domain-containing protein</fullName>
    </recommendedName>
</protein>
<reference evidence="3" key="1">
    <citation type="submission" date="2018-09" db="EMBL/GenBank/DDBJ databases">
        <authorList>
            <person name="Yuan Q."/>
            <person name="Jiang X."/>
            <person name="Jing Y."/>
            <person name="Cheng Q."/>
            <person name="Zhou D."/>
        </authorList>
    </citation>
    <scope>NUCLEOTIDE SEQUENCE</scope>
    <source>
        <strain evidence="3">150707804</strain>
        <plasmid evidence="3">p707804-3FII</plasmid>
    </source>
</reference>
<dbReference type="EMBL" id="MH909329">
    <property type="protein sequence ID" value="QBQ66482.1"/>
    <property type="molecule type" value="Genomic_DNA"/>
</dbReference>
<dbReference type="Pfam" id="PF01051">
    <property type="entry name" value="Rep3_N"/>
    <property type="match status" value="1"/>
</dbReference>
<dbReference type="GO" id="GO:0006270">
    <property type="term" value="P:DNA replication initiation"/>
    <property type="evidence" value="ECO:0007669"/>
    <property type="project" value="InterPro"/>
</dbReference>
<dbReference type="GO" id="GO:0003887">
    <property type="term" value="F:DNA-directed DNA polymerase activity"/>
    <property type="evidence" value="ECO:0007669"/>
    <property type="project" value="InterPro"/>
</dbReference>
<evidence type="ECO:0000313" key="3">
    <source>
        <dbReference type="EMBL" id="QBQ66482.1"/>
    </source>
</evidence>
<proteinExistence type="inferred from homology"/>
<dbReference type="InterPro" id="IPR000525">
    <property type="entry name" value="Initiator_Rep_WH1"/>
</dbReference>
<evidence type="ECO:0000256" key="1">
    <source>
        <dbReference type="ARBA" id="ARBA00038283"/>
    </source>
</evidence>
<dbReference type="AlphaFoldDB" id="A0A482M0G5"/>
<comment type="similarity">
    <text evidence="1">Belongs to the initiator RepB protein family.</text>
</comment>
<sequence length="286" mass="32720">MTDNNFIPSQITNEGEVHQLTVTNNSSVQPAILLRLGVFVPASRAIPKGQKSGIDVSSSFSQLEFARKEGYDEVRIFGERLNISTDFSVWMGIIGAFSKYGLKSNTIELPFTEFAALCQYDSRQFNKRLRDTIFDALTRIGTKTVQFNSKKTGDKFFTQLLKSGKYTRESDTITLQADERLHELYQIDYNILLRKRPYHMLKGKEVAQTLYTYIASLPDNPAPIRFDRIIERLNLTSPVKEQNRLIKAALKQLQDIGYIEYSIVKDGRTLTVLIHKRNKKLKELGP</sequence>